<dbReference type="NCBIfam" id="TIGR01422">
    <property type="entry name" value="phosphonatase"/>
    <property type="match status" value="1"/>
</dbReference>
<dbReference type="STRING" id="596152.DesU5LDRAFT_1327"/>
<evidence type="ECO:0000256" key="1">
    <source>
        <dbReference type="ARBA" id="ARBA00001946"/>
    </source>
</evidence>
<dbReference type="FunFam" id="1.10.150.240:FF:000006">
    <property type="entry name" value="Phosphonoacetaldehyde hydrolase"/>
    <property type="match status" value="1"/>
</dbReference>
<proteinExistence type="inferred from homology"/>
<comment type="function">
    <text evidence="8">Involved in phosphonate degradation.</text>
</comment>
<dbReference type="CDD" id="cd02586">
    <property type="entry name" value="HAD_PHN"/>
    <property type="match status" value="1"/>
</dbReference>
<evidence type="ECO:0000256" key="4">
    <source>
        <dbReference type="ARBA" id="ARBA00022801"/>
    </source>
</evidence>
<evidence type="ECO:0000256" key="6">
    <source>
        <dbReference type="ARBA" id="ARBA00023270"/>
    </source>
</evidence>
<dbReference type="GO" id="GO:0050194">
    <property type="term" value="F:phosphonoacetaldehyde hydrolase activity"/>
    <property type="evidence" value="ECO:0007669"/>
    <property type="project" value="UniProtKB-EC"/>
</dbReference>
<reference evidence="10" key="1">
    <citation type="submission" date="2011-11" db="EMBL/GenBank/DDBJ databases">
        <title>Improved High-Quality Draft sequence of Desulfovibrio sp. U5L.</title>
        <authorList>
            <consortium name="US DOE Joint Genome Institute"/>
            <person name="Lucas S."/>
            <person name="Han J."/>
            <person name="Lapidus A."/>
            <person name="Cheng J.-F."/>
            <person name="Goodwin L."/>
            <person name="Pitluck S."/>
            <person name="Peters L."/>
            <person name="Ovchinnikova G."/>
            <person name="Held B."/>
            <person name="Detter J.C."/>
            <person name="Han C."/>
            <person name="Tapia R."/>
            <person name="Land M."/>
            <person name="Hauser L."/>
            <person name="Kyrpides N."/>
            <person name="Ivanova N."/>
            <person name="Pagani I."/>
            <person name="Gabster J."/>
            <person name="Walker C."/>
            <person name="Stolyar S."/>
            <person name="Stahl D."/>
            <person name="Arkin A."/>
            <person name="Dehal P."/>
            <person name="Hazen T."/>
            <person name="Woyke T."/>
        </authorList>
    </citation>
    <scope>NUCLEOTIDE SEQUENCE [LARGE SCALE GENOMIC DNA]</scope>
    <source>
        <strain evidence="10">U5L</strain>
    </source>
</reference>
<name>I2PZR5_9BACT</name>
<organism evidence="10">
    <name type="scientific">Desulfovibrio sp. U5L</name>
    <dbReference type="NCBI Taxonomy" id="596152"/>
    <lineage>
        <taxon>Bacteria</taxon>
        <taxon>Pseudomonadati</taxon>
        <taxon>Thermodesulfobacteriota</taxon>
        <taxon>Desulfovibrionia</taxon>
        <taxon>Desulfovibrionales</taxon>
        <taxon>Desulfovibrionaceae</taxon>
        <taxon>Desulfovibrio</taxon>
    </lineage>
</organism>
<evidence type="ECO:0000256" key="3">
    <source>
        <dbReference type="ARBA" id="ARBA00022723"/>
    </source>
</evidence>
<dbReference type="GO" id="GO:0005829">
    <property type="term" value="C:cytosol"/>
    <property type="evidence" value="ECO:0007669"/>
    <property type="project" value="TreeGrafter"/>
</dbReference>
<dbReference type="Pfam" id="PF00702">
    <property type="entry name" value="Hydrolase"/>
    <property type="match status" value="1"/>
</dbReference>
<dbReference type="GO" id="GO:0019700">
    <property type="term" value="P:organic phosphonate catabolic process"/>
    <property type="evidence" value="ECO:0007669"/>
    <property type="project" value="InterPro"/>
</dbReference>
<dbReference type="InterPro" id="IPR036412">
    <property type="entry name" value="HAD-like_sf"/>
</dbReference>
<dbReference type="SFLD" id="SFLDG01129">
    <property type="entry name" value="C1.5:_HAD__Beta-PGM__Phosphata"/>
    <property type="match status" value="1"/>
</dbReference>
<dbReference type="GO" id="GO:0006281">
    <property type="term" value="P:DNA repair"/>
    <property type="evidence" value="ECO:0007669"/>
    <property type="project" value="TreeGrafter"/>
</dbReference>
<keyword evidence="4 10" id="KW-0378">Hydrolase</keyword>
<keyword evidence="6" id="KW-0704">Schiff base</keyword>
<dbReference type="EMBL" id="JH600068">
    <property type="protein sequence ID" value="EIG53021.1"/>
    <property type="molecule type" value="Genomic_DNA"/>
</dbReference>
<keyword evidence="3" id="KW-0479">Metal-binding</keyword>
<dbReference type="InterPro" id="IPR023214">
    <property type="entry name" value="HAD_sf"/>
</dbReference>
<dbReference type="SUPFAM" id="SSF56784">
    <property type="entry name" value="HAD-like"/>
    <property type="match status" value="1"/>
</dbReference>
<dbReference type="InterPro" id="IPR050155">
    <property type="entry name" value="HAD-like_hydrolase_sf"/>
</dbReference>
<keyword evidence="5" id="KW-0460">Magnesium</keyword>
<dbReference type="PANTHER" id="PTHR43434">
    <property type="entry name" value="PHOSPHOGLYCOLATE PHOSPHATASE"/>
    <property type="match status" value="1"/>
</dbReference>
<dbReference type="eggNOG" id="COG0637">
    <property type="taxonomic scope" value="Bacteria"/>
</dbReference>
<evidence type="ECO:0000256" key="2">
    <source>
        <dbReference type="ARBA" id="ARBA00011738"/>
    </source>
</evidence>
<sequence length="279" mass="29701">MATSVRKSVYTGPVKGLVLDWAGTAVDYGCIGPVAVFLEVFTRRGVTPRIEEARAPMGLMKKDHIRAMCAQPALAGRWAAVHGRAPGEDDVDAMYRETEPLMVAGLKDHAELIPGLLDAVDAFRRMGLRIGSTTGYTGPMLEVLRPAAARQGYVPDAAYCSTDVPAGRPFPWMCYRNAIDLGVYPMAAMVKVGDTISDVEEGLNAGMWTVALTKSGNELGLPLATVEALDPSDLAGRLAAIGDRLLAAGAHYVVEDITQVPQVVEAINDRLARGGRPVA</sequence>
<dbReference type="Gene3D" id="3.40.50.1000">
    <property type="entry name" value="HAD superfamily/HAD-like"/>
    <property type="match status" value="1"/>
</dbReference>
<accession>I2PZR5</accession>
<comment type="catalytic activity">
    <reaction evidence="7">
        <text>phosphonoacetaldehyde + H2O = acetaldehyde + phosphate + H(+)</text>
        <dbReference type="Rhea" id="RHEA:18905"/>
        <dbReference type="ChEBI" id="CHEBI:15343"/>
        <dbReference type="ChEBI" id="CHEBI:15377"/>
        <dbReference type="ChEBI" id="CHEBI:15378"/>
        <dbReference type="ChEBI" id="CHEBI:43474"/>
        <dbReference type="ChEBI" id="CHEBI:58383"/>
        <dbReference type="EC" id="3.11.1.1"/>
    </reaction>
</comment>
<dbReference type="EC" id="3.11.1.1" evidence="9"/>
<dbReference type="SFLD" id="SFLDS00003">
    <property type="entry name" value="Haloacid_Dehalogenase"/>
    <property type="match status" value="1"/>
</dbReference>
<evidence type="ECO:0000256" key="7">
    <source>
        <dbReference type="ARBA" id="ARBA00052005"/>
    </source>
</evidence>
<dbReference type="OrthoDB" id="5504491at2"/>
<evidence type="ECO:0000256" key="5">
    <source>
        <dbReference type="ARBA" id="ARBA00022842"/>
    </source>
</evidence>
<dbReference type="GO" id="GO:0008967">
    <property type="term" value="F:phosphoglycolate phosphatase activity"/>
    <property type="evidence" value="ECO:0007669"/>
    <property type="project" value="TreeGrafter"/>
</dbReference>
<dbReference type="GO" id="GO:0046872">
    <property type="term" value="F:metal ion binding"/>
    <property type="evidence" value="ECO:0007669"/>
    <property type="project" value="UniProtKB-KW"/>
</dbReference>
<dbReference type="InterPro" id="IPR023198">
    <property type="entry name" value="PGP-like_dom2"/>
</dbReference>
<dbReference type="InterPro" id="IPR006323">
    <property type="entry name" value="Phosphonoacetald_hydro"/>
</dbReference>
<dbReference type="PANTHER" id="PTHR43434:SF19">
    <property type="entry name" value="PHOSPHONOACETALDEHYDE HYDROLASE"/>
    <property type="match status" value="1"/>
</dbReference>
<evidence type="ECO:0000256" key="8">
    <source>
        <dbReference type="ARBA" id="ARBA00056573"/>
    </source>
</evidence>
<dbReference type="HAMAP" id="MF_01375">
    <property type="entry name" value="PhnX"/>
    <property type="match status" value="1"/>
</dbReference>
<dbReference type="AlphaFoldDB" id="I2PZR5"/>
<comment type="subunit">
    <text evidence="2">Homodimer.</text>
</comment>
<evidence type="ECO:0000313" key="10">
    <source>
        <dbReference type="EMBL" id="EIG53021.1"/>
    </source>
</evidence>
<evidence type="ECO:0000256" key="9">
    <source>
        <dbReference type="ARBA" id="ARBA00066472"/>
    </source>
</evidence>
<gene>
    <name evidence="10" type="ORF">DesU5LDRAFT_1327</name>
</gene>
<dbReference type="HOGENOM" id="CLU_045011_12_0_7"/>
<dbReference type="Gene3D" id="1.10.150.240">
    <property type="entry name" value="Putative phosphatase, domain 2"/>
    <property type="match status" value="1"/>
</dbReference>
<protein>
    <recommendedName>
        <fullName evidence="9">phosphonoacetaldehyde hydrolase</fullName>
        <ecNumber evidence="9">3.11.1.1</ecNumber>
    </recommendedName>
</protein>
<comment type="cofactor">
    <cofactor evidence="1">
        <name>Mg(2+)</name>
        <dbReference type="ChEBI" id="CHEBI:18420"/>
    </cofactor>
</comment>